<evidence type="ECO:0000313" key="1">
    <source>
        <dbReference type="EMBL" id="RHZ75541.1"/>
    </source>
</evidence>
<protein>
    <submittedName>
        <fullName evidence="1">Uncharacterized protein</fullName>
    </submittedName>
</protein>
<keyword evidence="2" id="KW-1185">Reference proteome</keyword>
<evidence type="ECO:0000313" key="2">
    <source>
        <dbReference type="Proteomes" id="UP000266861"/>
    </source>
</evidence>
<gene>
    <name evidence="1" type="ORF">Glove_212g180</name>
</gene>
<dbReference type="EMBL" id="PQFF01000197">
    <property type="protein sequence ID" value="RHZ75541.1"/>
    <property type="molecule type" value="Genomic_DNA"/>
</dbReference>
<name>A0A397IHY4_9GLOM</name>
<sequence length="251" mass="29601">MYQLSTSAVIAFCHDFAIENWTFVNMAEYYLANPEADFVATQLRACFPRHALTVYHRDVDNEQLISNEFSTQPKKVSINKNDVDTRSLFFEEEWKEITTSEVENRPELEKSLKELLKKYTVDDVERLREILFEPFIPNGCKNENPFDPLKPEGWYEMNVWSHFIDPAFYDLNIDLIRVSLETCKLLKVDLPKRYVTRVQRRKVCEVAGHLTKSKPLALVLKEIFYVKYTILQTSNIINHKYDVNVENFLDD</sequence>
<proteinExistence type="predicted"/>
<organism evidence="1 2">
    <name type="scientific">Diversispora epigaea</name>
    <dbReference type="NCBI Taxonomy" id="1348612"/>
    <lineage>
        <taxon>Eukaryota</taxon>
        <taxon>Fungi</taxon>
        <taxon>Fungi incertae sedis</taxon>
        <taxon>Mucoromycota</taxon>
        <taxon>Glomeromycotina</taxon>
        <taxon>Glomeromycetes</taxon>
        <taxon>Diversisporales</taxon>
        <taxon>Diversisporaceae</taxon>
        <taxon>Diversispora</taxon>
    </lineage>
</organism>
<comment type="caution">
    <text evidence="1">The sequence shown here is derived from an EMBL/GenBank/DDBJ whole genome shotgun (WGS) entry which is preliminary data.</text>
</comment>
<dbReference type="Proteomes" id="UP000266861">
    <property type="component" value="Unassembled WGS sequence"/>
</dbReference>
<dbReference type="AlphaFoldDB" id="A0A397IHY4"/>
<dbReference type="OrthoDB" id="2447334at2759"/>
<accession>A0A397IHY4</accession>
<reference evidence="1 2" key="1">
    <citation type="submission" date="2018-08" db="EMBL/GenBank/DDBJ databases">
        <title>Genome and evolution of the arbuscular mycorrhizal fungus Diversispora epigaea (formerly Glomus versiforme) and its bacterial endosymbionts.</title>
        <authorList>
            <person name="Sun X."/>
            <person name="Fei Z."/>
            <person name="Harrison M."/>
        </authorList>
    </citation>
    <scope>NUCLEOTIDE SEQUENCE [LARGE SCALE GENOMIC DNA]</scope>
    <source>
        <strain evidence="1 2">IT104</strain>
    </source>
</reference>